<feature type="transmembrane region" description="Helical" evidence="3">
    <location>
        <begin position="40"/>
        <end position="71"/>
    </location>
</feature>
<feature type="compositionally biased region" description="Polar residues" evidence="2">
    <location>
        <begin position="1"/>
        <end position="14"/>
    </location>
</feature>
<keyword evidence="6" id="KW-1185">Reference proteome</keyword>
<reference evidence="5 6" key="1">
    <citation type="submission" date="2018-12" db="EMBL/GenBank/DDBJ databases">
        <title>Complete genome sequence of Streptomyces ficellus NRRL8067, the producer of ficellomycin, feldamycin and nojirimycin.</title>
        <authorList>
            <person name="Zhang H."/>
            <person name="Yue R."/>
            <person name="Liu Y."/>
            <person name="Li M."/>
            <person name="Mu H."/>
            <person name="Zhang J."/>
        </authorList>
    </citation>
    <scope>NUCLEOTIDE SEQUENCE [LARGE SCALE GENOMIC DNA]</scope>
    <source>
        <strain evidence="5 6">NRRL 8067</strain>
    </source>
</reference>
<feature type="region of interest" description="Disordered" evidence="2">
    <location>
        <begin position="127"/>
        <end position="158"/>
    </location>
</feature>
<protein>
    <submittedName>
        <fullName evidence="5">DUF4352 domain-containing protein</fullName>
    </submittedName>
</protein>
<evidence type="ECO:0000313" key="6">
    <source>
        <dbReference type="Proteomes" id="UP000422572"/>
    </source>
</evidence>
<evidence type="ECO:0000256" key="2">
    <source>
        <dbReference type="SAM" id="MobiDB-lite"/>
    </source>
</evidence>
<evidence type="ECO:0000256" key="1">
    <source>
        <dbReference type="ARBA" id="ARBA00022729"/>
    </source>
</evidence>
<accession>A0A6I6FRG6</accession>
<dbReference type="InterPro" id="IPR029050">
    <property type="entry name" value="Immunoprotect_excell_Ig-like"/>
</dbReference>
<dbReference type="Pfam" id="PF11611">
    <property type="entry name" value="DUF4352"/>
    <property type="match status" value="1"/>
</dbReference>
<evidence type="ECO:0000313" key="5">
    <source>
        <dbReference type="EMBL" id="QGV80228.1"/>
    </source>
</evidence>
<dbReference type="AlphaFoldDB" id="A0A6I6FRG6"/>
<organism evidence="5 6">
    <name type="scientific">Streptomyces ficellus</name>
    <dbReference type="NCBI Taxonomy" id="1977088"/>
    <lineage>
        <taxon>Bacteria</taxon>
        <taxon>Bacillati</taxon>
        <taxon>Actinomycetota</taxon>
        <taxon>Actinomycetes</taxon>
        <taxon>Kitasatosporales</taxon>
        <taxon>Streptomycetaceae</taxon>
        <taxon>Streptomyces</taxon>
    </lineage>
</organism>
<dbReference type="Gene3D" id="2.60.40.1240">
    <property type="match status" value="1"/>
</dbReference>
<sequence length="282" mass="28543">MSDFTQQPQNQHGSHQPYPGPYGGAPAPQPQPVRNGLGTAALVLGVIGALAGVIPLLFWVAGVLGVLALILGLSGRGRAKRGEAANKGVATAGAVLGLVAMILSVVGAVIVFKAASDVVEEVDKALDSASTAPKDPSTAESGAPAAEETPDGKPLAAGDASVYDDDLQVSVSAPKPVEAGEYAIGHTEGNKVYEVSIVVENGGKKAFASDSLAVSARAGAEGATAEEIFDGDTYGKGFTGTVLPGKKATVKYAFDAPADAKTLTVEVTPGFDYNPTQWELTL</sequence>
<keyword evidence="3" id="KW-0812">Transmembrane</keyword>
<keyword evidence="1" id="KW-0732">Signal</keyword>
<dbReference type="RefSeq" id="WP_156693953.1">
    <property type="nucleotide sequence ID" value="NZ_CP034279.1"/>
</dbReference>
<feature type="domain" description="DUF4352" evidence="4">
    <location>
        <begin position="161"/>
        <end position="273"/>
    </location>
</feature>
<dbReference type="EMBL" id="CP034279">
    <property type="protein sequence ID" value="QGV80228.1"/>
    <property type="molecule type" value="Genomic_DNA"/>
</dbReference>
<keyword evidence="3" id="KW-0472">Membrane</keyword>
<evidence type="ECO:0000259" key="4">
    <source>
        <dbReference type="Pfam" id="PF11611"/>
    </source>
</evidence>
<name>A0A6I6FRG6_9ACTN</name>
<dbReference type="OrthoDB" id="4335876at2"/>
<feature type="region of interest" description="Disordered" evidence="2">
    <location>
        <begin position="1"/>
        <end position="30"/>
    </location>
</feature>
<feature type="transmembrane region" description="Helical" evidence="3">
    <location>
        <begin position="92"/>
        <end position="112"/>
    </location>
</feature>
<dbReference type="Proteomes" id="UP000422572">
    <property type="component" value="Chromosome"/>
</dbReference>
<proteinExistence type="predicted"/>
<dbReference type="KEGG" id="sfic:EIZ62_19785"/>
<gene>
    <name evidence="5" type="ORF">EIZ62_19785</name>
</gene>
<keyword evidence="3" id="KW-1133">Transmembrane helix</keyword>
<dbReference type="InterPro" id="IPR029051">
    <property type="entry name" value="DUF4352"/>
</dbReference>
<evidence type="ECO:0000256" key="3">
    <source>
        <dbReference type="SAM" id="Phobius"/>
    </source>
</evidence>